<sequence>MDNNQLHPDSLLVSSGRPHGHGAPLNHPPIFASNFVIGNGEELEYARDGSNQSWSGFETLVSDLEGGGMSTSFSSGMAAISSVFQNVPNNGNVALPTDCYGGVVALVNEGKENQQWNVKRIEAGDTKTWIEVIEKGYDLVWLEGVTNPMVEVSDIETICKTSRPANTLVCVDCTFSTPLNLQPLKKGADVSVHSATKFFGGHSDLLLGVVTTKNEELHKKVQRHRQIHGALPGAMETFLAIRGSRTLALRLERAQQNALILAERLNNHPAVMVTRYPGLPSHPQQVR</sequence>
<dbReference type="GO" id="GO:0019346">
    <property type="term" value="P:transsulfuration"/>
    <property type="evidence" value="ECO:0007669"/>
    <property type="project" value="InterPro"/>
</dbReference>
<dbReference type="PANTHER" id="PTHR11808">
    <property type="entry name" value="TRANS-SULFURATION ENZYME FAMILY MEMBER"/>
    <property type="match status" value="1"/>
</dbReference>
<dbReference type="Gene3D" id="3.90.1150.10">
    <property type="entry name" value="Aspartate Aminotransferase, domain 1"/>
    <property type="match status" value="1"/>
</dbReference>
<feature type="region of interest" description="Disordered" evidence="9">
    <location>
        <begin position="1"/>
        <end position="25"/>
    </location>
</feature>
<comment type="pathway">
    <text evidence="2">Amino-acid biosynthesis; L-cysteine biosynthesis; L-cysteine from L-homocysteine and L-serine: step 2/2.</text>
</comment>
<dbReference type="GO" id="GO:0004123">
    <property type="term" value="F:cystathionine gamma-lyase activity"/>
    <property type="evidence" value="ECO:0007669"/>
    <property type="project" value="TreeGrafter"/>
</dbReference>
<keyword evidence="6" id="KW-0198">Cysteine biosynthesis</keyword>
<evidence type="ECO:0000313" key="10">
    <source>
        <dbReference type="EMBL" id="CAE2280401.1"/>
    </source>
</evidence>
<dbReference type="GO" id="GO:0030170">
    <property type="term" value="F:pyridoxal phosphate binding"/>
    <property type="evidence" value="ECO:0007669"/>
    <property type="project" value="InterPro"/>
</dbReference>
<evidence type="ECO:0000256" key="2">
    <source>
        <dbReference type="ARBA" id="ARBA00005038"/>
    </source>
</evidence>
<dbReference type="EMBL" id="HBKR01005125">
    <property type="protein sequence ID" value="CAE2280401.1"/>
    <property type="molecule type" value="Transcribed_RNA"/>
</dbReference>
<accession>A0A7S4K1N9</accession>
<dbReference type="InterPro" id="IPR000277">
    <property type="entry name" value="Cys/Met-Metab_PyrdxlP-dep_enz"/>
</dbReference>
<dbReference type="EC" id="4.4.1.1" evidence="4"/>
<comment type="similarity">
    <text evidence="3 8">Belongs to the trans-sulfuration enzymes family.</text>
</comment>
<dbReference type="GO" id="GO:0005737">
    <property type="term" value="C:cytoplasm"/>
    <property type="evidence" value="ECO:0007669"/>
    <property type="project" value="TreeGrafter"/>
</dbReference>
<reference evidence="10" key="1">
    <citation type="submission" date="2021-01" db="EMBL/GenBank/DDBJ databases">
        <authorList>
            <person name="Corre E."/>
            <person name="Pelletier E."/>
            <person name="Niang G."/>
            <person name="Scheremetjew M."/>
            <person name="Finn R."/>
            <person name="Kale V."/>
            <person name="Holt S."/>
            <person name="Cochrane G."/>
            <person name="Meng A."/>
            <person name="Brown T."/>
            <person name="Cohen L."/>
        </authorList>
    </citation>
    <scope>NUCLEOTIDE SEQUENCE</scope>
    <source>
        <strain evidence="10">SoJaBio B1-5/56/2</strain>
    </source>
</reference>
<protein>
    <recommendedName>
        <fullName evidence="4">cystathionine gamma-lyase</fullName>
        <ecNumber evidence="4">4.4.1.1</ecNumber>
    </recommendedName>
    <alternativeName>
        <fullName evidence="7">Gamma-cystathionase</fullName>
    </alternativeName>
</protein>
<dbReference type="PROSITE" id="PS00868">
    <property type="entry name" value="CYS_MET_METAB_PP"/>
    <property type="match status" value="1"/>
</dbReference>
<evidence type="ECO:0000256" key="3">
    <source>
        <dbReference type="ARBA" id="ARBA00009077"/>
    </source>
</evidence>
<evidence type="ECO:0000256" key="6">
    <source>
        <dbReference type="ARBA" id="ARBA00023192"/>
    </source>
</evidence>
<evidence type="ECO:0000256" key="9">
    <source>
        <dbReference type="SAM" id="MobiDB-lite"/>
    </source>
</evidence>
<dbReference type="AlphaFoldDB" id="A0A7S4K1N9"/>
<evidence type="ECO:0000256" key="7">
    <source>
        <dbReference type="ARBA" id="ARBA00029853"/>
    </source>
</evidence>
<dbReference type="InterPro" id="IPR054542">
    <property type="entry name" value="Cys_met_metab_PP"/>
</dbReference>
<dbReference type="InterPro" id="IPR015422">
    <property type="entry name" value="PyrdxlP-dep_Trfase_small"/>
</dbReference>
<dbReference type="PANTHER" id="PTHR11808:SF15">
    <property type="entry name" value="CYSTATHIONINE GAMMA-LYASE"/>
    <property type="match status" value="1"/>
</dbReference>
<dbReference type="InterPro" id="IPR015424">
    <property type="entry name" value="PyrdxlP-dep_Trfase"/>
</dbReference>
<evidence type="ECO:0000256" key="8">
    <source>
        <dbReference type="RuleBase" id="RU362118"/>
    </source>
</evidence>
<dbReference type="Gene3D" id="3.40.640.10">
    <property type="entry name" value="Type I PLP-dependent aspartate aminotransferase-like (Major domain)"/>
    <property type="match status" value="1"/>
</dbReference>
<proteinExistence type="inferred from homology"/>
<keyword evidence="5 8" id="KW-0663">Pyridoxal phosphate</keyword>
<evidence type="ECO:0000256" key="1">
    <source>
        <dbReference type="ARBA" id="ARBA00001933"/>
    </source>
</evidence>
<dbReference type="SUPFAM" id="SSF53383">
    <property type="entry name" value="PLP-dependent transferases"/>
    <property type="match status" value="1"/>
</dbReference>
<evidence type="ECO:0000256" key="4">
    <source>
        <dbReference type="ARBA" id="ARBA00012085"/>
    </source>
</evidence>
<dbReference type="GO" id="GO:0003962">
    <property type="term" value="F:cystathionine gamma-synthase activity"/>
    <property type="evidence" value="ECO:0007669"/>
    <property type="project" value="TreeGrafter"/>
</dbReference>
<keyword evidence="6" id="KW-0028">Amino-acid biosynthesis</keyword>
<organism evidence="10">
    <name type="scientific">Paramoeba aestuarina</name>
    <dbReference type="NCBI Taxonomy" id="180227"/>
    <lineage>
        <taxon>Eukaryota</taxon>
        <taxon>Amoebozoa</taxon>
        <taxon>Discosea</taxon>
        <taxon>Flabellinia</taxon>
        <taxon>Dactylopodida</taxon>
        <taxon>Paramoebidae</taxon>
        <taxon>Paramoeba</taxon>
    </lineage>
</organism>
<gene>
    <name evidence="10" type="ORF">NAES01612_LOCUS3425</name>
</gene>
<dbReference type="GO" id="GO:0019343">
    <property type="term" value="P:cysteine biosynthetic process via cystathionine"/>
    <property type="evidence" value="ECO:0007669"/>
    <property type="project" value="TreeGrafter"/>
</dbReference>
<evidence type="ECO:0000256" key="5">
    <source>
        <dbReference type="ARBA" id="ARBA00022898"/>
    </source>
</evidence>
<comment type="cofactor">
    <cofactor evidence="1 8">
        <name>pyridoxal 5'-phosphate</name>
        <dbReference type="ChEBI" id="CHEBI:597326"/>
    </cofactor>
</comment>
<name>A0A7S4K1N9_9EUKA</name>
<dbReference type="InterPro" id="IPR015421">
    <property type="entry name" value="PyrdxlP-dep_Trfase_major"/>
</dbReference>
<dbReference type="Pfam" id="PF01053">
    <property type="entry name" value="Cys_Met_Meta_PP"/>
    <property type="match status" value="1"/>
</dbReference>